<evidence type="ECO:0000313" key="3">
    <source>
        <dbReference type="Proteomes" id="UP000799772"/>
    </source>
</evidence>
<feature type="compositionally biased region" description="Polar residues" evidence="1">
    <location>
        <begin position="104"/>
        <end position="122"/>
    </location>
</feature>
<feature type="region of interest" description="Disordered" evidence="1">
    <location>
        <begin position="1"/>
        <end position="26"/>
    </location>
</feature>
<dbReference type="Proteomes" id="UP000799772">
    <property type="component" value="Unassembled WGS sequence"/>
</dbReference>
<feature type="region of interest" description="Disordered" evidence="1">
    <location>
        <begin position="150"/>
        <end position="202"/>
    </location>
</feature>
<feature type="compositionally biased region" description="Basic and acidic residues" evidence="1">
    <location>
        <begin position="192"/>
        <end position="202"/>
    </location>
</feature>
<feature type="compositionally biased region" description="Basic and acidic residues" evidence="1">
    <location>
        <begin position="771"/>
        <end position="786"/>
    </location>
</feature>
<feature type="compositionally biased region" description="Acidic residues" evidence="1">
    <location>
        <begin position="852"/>
        <end position="865"/>
    </location>
</feature>
<dbReference type="EMBL" id="ML978123">
    <property type="protein sequence ID" value="KAF2101341.1"/>
    <property type="molecule type" value="Genomic_DNA"/>
</dbReference>
<organism evidence="2 3">
    <name type="scientific">Rhizodiscina lignyota</name>
    <dbReference type="NCBI Taxonomy" id="1504668"/>
    <lineage>
        <taxon>Eukaryota</taxon>
        <taxon>Fungi</taxon>
        <taxon>Dikarya</taxon>
        <taxon>Ascomycota</taxon>
        <taxon>Pezizomycotina</taxon>
        <taxon>Dothideomycetes</taxon>
        <taxon>Pleosporomycetidae</taxon>
        <taxon>Aulographales</taxon>
        <taxon>Rhizodiscinaceae</taxon>
        <taxon>Rhizodiscina</taxon>
    </lineage>
</organism>
<accession>A0A9P4ING3</accession>
<keyword evidence="3" id="KW-1185">Reference proteome</keyword>
<feature type="region of interest" description="Disordered" evidence="1">
    <location>
        <begin position="749"/>
        <end position="827"/>
    </location>
</feature>
<evidence type="ECO:0000313" key="2">
    <source>
        <dbReference type="EMBL" id="KAF2101341.1"/>
    </source>
</evidence>
<comment type="caution">
    <text evidence="2">The sequence shown here is derived from an EMBL/GenBank/DDBJ whole genome shotgun (WGS) entry which is preliminary data.</text>
</comment>
<reference evidence="2" key="1">
    <citation type="journal article" date="2020" name="Stud. Mycol.">
        <title>101 Dothideomycetes genomes: a test case for predicting lifestyles and emergence of pathogens.</title>
        <authorList>
            <person name="Haridas S."/>
            <person name="Albert R."/>
            <person name="Binder M."/>
            <person name="Bloem J."/>
            <person name="Labutti K."/>
            <person name="Salamov A."/>
            <person name="Andreopoulos B."/>
            <person name="Baker S."/>
            <person name="Barry K."/>
            <person name="Bills G."/>
            <person name="Bluhm B."/>
            <person name="Cannon C."/>
            <person name="Castanera R."/>
            <person name="Culley D."/>
            <person name="Daum C."/>
            <person name="Ezra D."/>
            <person name="Gonzalez J."/>
            <person name="Henrissat B."/>
            <person name="Kuo A."/>
            <person name="Liang C."/>
            <person name="Lipzen A."/>
            <person name="Lutzoni F."/>
            <person name="Magnuson J."/>
            <person name="Mondo S."/>
            <person name="Nolan M."/>
            <person name="Ohm R."/>
            <person name="Pangilinan J."/>
            <person name="Park H.-J."/>
            <person name="Ramirez L."/>
            <person name="Alfaro M."/>
            <person name="Sun H."/>
            <person name="Tritt A."/>
            <person name="Yoshinaga Y."/>
            <person name="Zwiers L.-H."/>
            <person name="Turgeon B."/>
            <person name="Goodwin S."/>
            <person name="Spatafora J."/>
            <person name="Crous P."/>
            <person name="Grigoriev I."/>
        </authorList>
    </citation>
    <scope>NUCLEOTIDE SEQUENCE</scope>
    <source>
        <strain evidence="2">CBS 133067</strain>
    </source>
</reference>
<proteinExistence type="predicted"/>
<name>A0A9P4ING3_9PEZI</name>
<feature type="compositionally biased region" description="Basic residues" evidence="1">
    <location>
        <begin position="92"/>
        <end position="103"/>
    </location>
</feature>
<gene>
    <name evidence="2" type="ORF">NA57DRAFT_53315</name>
</gene>
<feature type="compositionally biased region" description="Basic and acidic residues" evidence="1">
    <location>
        <begin position="79"/>
        <end position="88"/>
    </location>
</feature>
<feature type="compositionally biased region" description="Polar residues" evidence="1">
    <location>
        <begin position="150"/>
        <end position="162"/>
    </location>
</feature>
<feature type="compositionally biased region" description="Acidic residues" evidence="1">
    <location>
        <begin position="749"/>
        <end position="758"/>
    </location>
</feature>
<feature type="compositionally biased region" description="Polar residues" evidence="1">
    <location>
        <begin position="811"/>
        <end position="821"/>
    </location>
</feature>
<dbReference type="OrthoDB" id="4159838at2759"/>
<feature type="region of interest" description="Disordered" evidence="1">
    <location>
        <begin position="44"/>
        <end position="132"/>
    </location>
</feature>
<dbReference type="AlphaFoldDB" id="A0A9P4ING3"/>
<evidence type="ECO:0000256" key="1">
    <source>
        <dbReference type="SAM" id="MobiDB-lite"/>
    </source>
</evidence>
<protein>
    <submittedName>
        <fullName evidence="2">Uncharacterized protein</fullName>
    </submittedName>
</protein>
<sequence>MSSTSRSTDGAAEAQSSKQTISWTTARCQRLLRPIASRLVALRKLEKRDAAKPNVSATAKEPPKEHREADASTPIVDASPEHQKDPDWLGHLPKKKGQKRFTGRHTSTQRNQQSHTQVNQTRPMPGEVSLPTPYLRKISNIDEIVTASPLSFSSTTGGSSIPNRGHDVDDIAPGPESRSRSRRRGPRKPKFRKPDTDFKRSEKDKLACGLIEPFKQLILATSDASEGFSRRSLFSMCLRQVPAYIELEEKSLKDEDANDDALDRISDEIYDDLESLGHQGWRPLAVVVRAHGVRLLVEAIANNLIGKFWANTFIHIAQIYKAEDEAEKFAAALIGTARRKQQRAAAAETLSQNSIQEQSEDSLQWLLDICAEKLPLSEASHRRFTPNNPLPDHHPIHMALDFARRSNRWDFLFKEFVLLIESGALSLDFIASRDLGDLWRRAVGALSPLSSFQVYYGNVALLFSAALRARAMGVSNQMLDQLAEDFGPGLPRAFPRLFSPKGAETFNSLATSILSSVSAIGLSTASLEDSQGTILRRADWVLRYLALEIVENPDNSEMTSSWNVNALIGDLILQLCCIPTSNEMWKVSISRSISVIAATLNASRLPKYETSTTLDSISTFVCQIAKDSGRGTKDNGFPTLKRILTKMAEYAIEDPSSSSVLRDMIVHTSRRFAKEAKTSESRELVASMEALLDSRNQNKSGELYNTSQDDNVPPGYRWDDVIDEWLAVTPAPGLKEGIHAKSTYAAMIEEESEEDESPEAATPIRPPTKRTSPDVTERDASPEHLPSHKRQCSDVGSLPESRFPAPEALSEASSQQPQNSGRAARDALRERRLQMRAASDALLGSRIAHDESDADEDDSGDEDELSFERMSISEGKKPLAAKASAETALRRRSRLLISSRFSAHSRLRPSLDIARSDFEDDADDVDF</sequence>
<feature type="region of interest" description="Disordered" evidence="1">
    <location>
        <begin position="842"/>
        <end position="885"/>
    </location>
</feature>
<feature type="compositionally biased region" description="Basic and acidic residues" evidence="1">
    <location>
        <begin position="61"/>
        <end position="70"/>
    </location>
</feature>
<feature type="compositionally biased region" description="Basic residues" evidence="1">
    <location>
        <begin position="180"/>
        <end position="191"/>
    </location>
</feature>